<proteinExistence type="predicted"/>
<evidence type="ECO:0000313" key="1">
    <source>
        <dbReference type="EMBL" id="PRP85414.1"/>
    </source>
</evidence>
<sequence length="119" mass="13728">MEGHVLMQCVASSNSWRIAAIPFLFKLPALEREDSECIMFFRSRLLLLLLWLRPLTHRIYGGFPSLPDQDEEENRTALLMNTMSSSQWKSSLYSPIFFNPMLLPLVVRDVTTTGSKLTY</sequence>
<organism evidence="1 2">
    <name type="scientific">Planoprotostelium fungivorum</name>
    <dbReference type="NCBI Taxonomy" id="1890364"/>
    <lineage>
        <taxon>Eukaryota</taxon>
        <taxon>Amoebozoa</taxon>
        <taxon>Evosea</taxon>
        <taxon>Variosea</taxon>
        <taxon>Cavosteliida</taxon>
        <taxon>Cavosteliaceae</taxon>
        <taxon>Planoprotostelium</taxon>
    </lineage>
</organism>
<gene>
    <name evidence="1" type="ORF">PROFUN_06960</name>
</gene>
<dbReference type="EMBL" id="MDYQ01000045">
    <property type="protein sequence ID" value="PRP85414.1"/>
    <property type="molecule type" value="Genomic_DNA"/>
</dbReference>
<evidence type="ECO:0000313" key="2">
    <source>
        <dbReference type="Proteomes" id="UP000241769"/>
    </source>
</evidence>
<dbReference type="AlphaFoldDB" id="A0A2P6NN66"/>
<comment type="caution">
    <text evidence="1">The sequence shown here is derived from an EMBL/GenBank/DDBJ whole genome shotgun (WGS) entry which is preliminary data.</text>
</comment>
<reference evidence="1 2" key="1">
    <citation type="journal article" date="2018" name="Genome Biol. Evol.">
        <title>Multiple Roots of Fruiting Body Formation in Amoebozoa.</title>
        <authorList>
            <person name="Hillmann F."/>
            <person name="Forbes G."/>
            <person name="Novohradska S."/>
            <person name="Ferling I."/>
            <person name="Riege K."/>
            <person name="Groth M."/>
            <person name="Westermann M."/>
            <person name="Marz M."/>
            <person name="Spaller T."/>
            <person name="Winckler T."/>
            <person name="Schaap P."/>
            <person name="Glockner G."/>
        </authorList>
    </citation>
    <scope>NUCLEOTIDE SEQUENCE [LARGE SCALE GENOMIC DNA]</scope>
    <source>
        <strain evidence="1 2">Jena</strain>
    </source>
</reference>
<protein>
    <submittedName>
        <fullName evidence="1">Uncharacterized protein</fullName>
    </submittedName>
</protein>
<dbReference type="Proteomes" id="UP000241769">
    <property type="component" value="Unassembled WGS sequence"/>
</dbReference>
<accession>A0A2P6NN66</accession>
<name>A0A2P6NN66_9EUKA</name>
<dbReference type="InParanoid" id="A0A2P6NN66"/>
<keyword evidence="2" id="KW-1185">Reference proteome</keyword>